<evidence type="ECO:0000256" key="1">
    <source>
        <dbReference type="ARBA" id="ARBA00022801"/>
    </source>
</evidence>
<evidence type="ECO:0000256" key="3">
    <source>
        <dbReference type="SAM" id="SignalP"/>
    </source>
</evidence>
<accession>X0M4M5</accession>
<protein>
    <recommendedName>
        <fullName evidence="4">Xaa-Pro dipeptidyl-peptidase C-terminal domain-containing protein</fullName>
    </recommendedName>
</protein>
<reference evidence="5" key="1">
    <citation type="submission" date="2011-11" db="EMBL/GenBank/DDBJ databases">
        <title>The Genome Sequence of Fusarium oxysporum Cotton.</title>
        <authorList>
            <consortium name="The Broad Institute Genome Sequencing Platform"/>
            <person name="Ma L.-J."/>
            <person name="Gale L.R."/>
            <person name="Schwartz D.C."/>
            <person name="Zhou S."/>
            <person name="Corby-Kistler H."/>
            <person name="Young S.K."/>
            <person name="Zeng Q."/>
            <person name="Gargeya S."/>
            <person name="Fitzgerald M."/>
            <person name="Haas B."/>
            <person name="Abouelleil A."/>
            <person name="Alvarado L."/>
            <person name="Arachchi H.M."/>
            <person name="Berlin A."/>
            <person name="Brown A."/>
            <person name="Chapman S.B."/>
            <person name="Chen Z."/>
            <person name="Dunbar C."/>
            <person name="Freedman E."/>
            <person name="Gearin G."/>
            <person name="Goldberg J."/>
            <person name="Griggs A."/>
            <person name="Gujja S."/>
            <person name="Heiman D."/>
            <person name="Howarth C."/>
            <person name="Larson L."/>
            <person name="Lui A."/>
            <person name="MacDonald P.J.P."/>
            <person name="Montmayeur A."/>
            <person name="Murphy C."/>
            <person name="Neiman D."/>
            <person name="Pearson M."/>
            <person name="Priest M."/>
            <person name="Roberts A."/>
            <person name="Saif S."/>
            <person name="Shea T."/>
            <person name="Shenoy N."/>
            <person name="Sisk P."/>
            <person name="Stolte C."/>
            <person name="Sykes S."/>
            <person name="Wortman J."/>
            <person name="Nusbaum C."/>
            <person name="Birren B."/>
        </authorList>
    </citation>
    <scope>NUCLEOTIDE SEQUENCE [LARGE SCALE GENOMIC DNA]</scope>
    <source>
        <strain evidence="5">25433</strain>
    </source>
</reference>
<dbReference type="Pfam" id="PF08530">
    <property type="entry name" value="PepX_C"/>
    <property type="match status" value="1"/>
</dbReference>
<dbReference type="AlphaFoldDB" id="X0M4M5"/>
<dbReference type="Pfam" id="PF02129">
    <property type="entry name" value="Peptidase_S15"/>
    <property type="match status" value="1"/>
</dbReference>
<sequence length="1047" mass="117361">MKLISIIFIFISFFSTVFTAESELAGEIVRGALPIDGNDAFPIYLRRASPVNAPRARYPGFHPESLVLKKGMIRSPGTLELPCDIVFERDVPETLRDGVVMYTDIFRPIGNGIYPAIVAWSPYGKEIGAQALIDYKHTGVNISRLSQLQIFEGPDPAYWGRQLAEDGYDFIEWSAQQPWSSGRVGMSGNPWLAASQWFIAAERPPHLTAIAPWSGFSDLFREVTNRGSVPAPGFEEAIITRLAGESYIEDVPRMCTTEYLDSPYWHDKKARLERISIPAYIVAAYTDSLHTHGTFEGYRRNSSSQKWLRVHNSTEWHDYYQEEHVRELRAFFDHFLKGIKNGWESTPPVRISILDWTFGDENDAIQTDWPVPQTTPSMLYLSGPGALSTKPISNASAISYNVATSTGVNFTFEATEHMDIIGYMKLRLWVEAKQADDMDLSVKVEKLSADGRALRNVSVNEDSGVRGATGLLRVSARALDTTRSTEAEPYLLQDREQILNQGRIVPVDIGLWPSALRIHANESIIVTIAPAAVQSTDLDTGTGTANIRLAAHAGTYEPGINVSFFDLGGTTGSDPPYVNNQRVRTPLSPNRGPPAYFKKPGGNRPLLLRACVEAILKQQGDNKPLGKHWTTRFVKRHLQLSTKLGKRQEAARFDGFTPKAVNWYFGIRETEYGWIKPEKTLKVGEGGIMAGFGLDNLIIGSSDPKKKALLKGVQSRTWTSFIEAITATGRALKPGIIFKGKELQKQWFLNEFELIADWHYITSPNGWTDNHIALEWLKDVYLPQTEPRDASDARLIILDGHGSHAQDEWMATCFLNNVYCCYLPAHCSHGLQPLDNGIFNVIKGAYRKELQKLASLTDSAPVDKVNFVRAYAKAREAAMRKEIILSGWRFTGNWPINRHKALTHPEIQPDKETLLEQFQTPSPPPLHSDDTPKTSRQGLEALEIKVAVQNARIAGLEEQTAQVRRGRKRKAVPNPNRRFMALSENLAAGEALPDSKEAEIEMVVDEEVESVIEVGVRSEDEREDFTVVTKHCQRTHSGREVKKRRRE</sequence>
<keyword evidence="3" id="KW-0732">Signal</keyword>
<dbReference type="PANTHER" id="PTHR43056:SF10">
    <property type="entry name" value="COCE_NOND FAMILY, PUTATIVE (AFU_ORTHOLOGUE AFUA_7G00600)-RELATED"/>
    <property type="match status" value="1"/>
</dbReference>
<feature type="compositionally biased region" description="Basic residues" evidence="2">
    <location>
        <begin position="1031"/>
        <end position="1047"/>
    </location>
</feature>
<dbReference type="GO" id="GO:0008239">
    <property type="term" value="F:dipeptidyl-peptidase activity"/>
    <property type="evidence" value="ECO:0007669"/>
    <property type="project" value="InterPro"/>
</dbReference>
<keyword evidence="1" id="KW-0378">Hydrolase</keyword>
<reference evidence="5" key="2">
    <citation type="submission" date="2012-05" db="EMBL/GenBank/DDBJ databases">
        <title>The Genome Annotation of Fusarium oxysporum Cotton.</title>
        <authorList>
            <consortium name="The Broad Institute Genomics Platform"/>
            <person name="Ma L.-J."/>
            <person name="Corby-Kistler H."/>
            <person name="Broz K."/>
            <person name="Gale L.R."/>
            <person name="Jonkers W."/>
            <person name="O'Donnell K."/>
            <person name="Ploetz R."/>
            <person name="Steinberg C."/>
            <person name="Schwartz D.C."/>
            <person name="VanEtten H."/>
            <person name="Zhou S."/>
            <person name="Young S.K."/>
            <person name="Zeng Q."/>
            <person name="Gargeya S."/>
            <person name="Fitzgerald M."/>
            <person name="Abouelleil A."/>
            <person name="Alvarado L."/>
            <person name="Chapman S.B."/>
            <person name="Gainer-Dewar J."/>
            <person name="Goldberg J."/>
            <person name="Griggs A."/>
            <person name="Gujja S."/>
            <person name="Hansen M."/>
            <person name="Howarth C."/>
            <person name="Imamovic A."/>
            <person name="Ireland A."/>
            <person name="Larimer J."/>
            <person name="McCowan C."/>
            <person name="Murphy C."/>
            <person name="Pearson M."/>
            <person name="Poon T.W."/>
            <person name="Priest M."/>
            <person name="Roberts A."/>
            <person name="Saif S."/>
            <person name="Shea T."/>
            <person name="Sykes S."/>
            <person name="Wortman J."/>
            <person name="Nusbaum C."/>
            <person name="Birren B."/>
        </authorList>
    </citation>
    <scope>NUCLEOTIDE SEQUENCE</scope>
    <source>
        <strain evidence="5">25433</strain>
    </source>
</reference>
<feature type="chain" id="PRO_5004946358" description="Xaa-Pro dipeptidyl-peptidase C-terminal domain-containing protein" evidence="3">
    <location>
        <begin position="20"/>
        <end position="1047"/>
    </location>
</feature>
<feature type="domain" description="Xaa-Pro dipeptidyl-peptidase C-terminal" evidence="4">
    <location>
        <begin position="329"/>
        <end position="573"/>
    </location>
</feature>
<evidence type="ECO:0000259" key="4">
    <source>
        <dbReference type="SMART" id="SM00939"/>
    </source>
</evidence>
<organism evidence="5">
    <name type="scientific">Fusarium oxysporum f. sp. vasinfectum 25433</name>
    <dbReference type="NCBI Taxonomy" id="1089449"/>
    <lineage>
        <taxon>Eukaryota</taxon>
        <taxon>Fungi</taxon>
        <taxon>Dikarya</taxon>
        <taxon>Ascomycota</taxon>
        <taxon>Pezizomycotina</taxon>
        <taxon>Sordariomycetes</taxon>
        <taxon>Hypocreomycetidae</taxon>
        <taxon>Hypocreales</taxon>
        <taxon>Nectriaceae</taxon>
        <taxon>Fusarium</taxon>
        <taxon>Fusarium oxysporum species complex</taxon>
    </lineage>
</organism>
<feature type="region of interest" description="Disordered" evidence="2">
    <location>
        <begin position="1028"/>
        <end position="1047"/>
    </location>
</feature>
<dbReference type="SUPFAM" id="SSF49785">
    <property type="entry name" value="Galactose-binding domain-like"/>
    <property type="match status" value="1"/>
</dbReference>
<dbReference type="InterPro" id="IPR050585">
    <property type="entry name" value="Xaa-Pro_dipeptidyl-ppase/CocE"/>
</dbReference>
<dbReference type="Gene3D" id="3.40.50.1820">
    <property type="entry name" value="alpha/beta hydrolase"/>
    <property type="match status" value="1"/>
</dbReference>
<dbReference type="PANTHER" id="PTHR43056">
    <property type="entry name" value="PEPTIDASE S9 PROLYL OLIGOPEPTIDASE"/>
    <property type="match status" value="1"/>
</dbReference>
<dbReference type="InterPro" id="IPR008979">
    <property type="entry name" value="Galactose-bd-like_sf"/>
</dbReference>
<dbReference type="EMBL" id="JH658017">
    <property type="protein sequence ID" value="EXM15630.1"/>
    <property type="molecule type" value="Genomic_DNA"/>
</dbReference>
<feature type="signal peptide" evidence="3">
    <location>
        <begin position="1"/>
        <end position="19"/>
    </location>
</feature>
<dbReference type="InterPro" id="IPR005674">
    <property type="entry name" value="CocE/Ser_esterase"/>
</dbReference>
<dbReference type="InterPro" id="IPR013736">
    <property type="entry name" value="Xaa-Pro_dipept_C"/>
</dbReference>
<dbReference type="Gene3D" id="2.60.120.260">
    <property type="entry name" value="Galactose-binding domain-like"/>
    <property type="match status" value="1"/>
</dbReference>
<proteinExistence type="predicted"/>
<dbReference type="GO" id="GO:0003676">
    <property type="term" value="F:nucleic acid binding"/>
    <property type="evidence" value="ECO:0007669"/>
    <property type="project" value="InterPro"/>
</dbReference>
<gene>
    <name evidence="5" type="ORF">FOTG_16028</name>
</gene>
<dbReference type="InterPro" id="IPR029058">
    <property type="entry name" value="AB_hydrolase_fold"/>
</dbReference>
<dbReference type="Pfam" id="PF03184">
    <property type="entry name" value="DDE_1"/>
    <property type="match status" value="1"/>
</dbReference>
<dbReference type="Proteomes" id="UP000030701">
    <property type="component" value="Unassembled WGS sequence"/>
</dbReference>
<dbReference type="NCBIfam" id="TIGR00976">
    <property type="entry name" value="CocE_NonD"/>
    <property type="match status" value="2"/>
</dbReference>
<dbReference type="SUPFAM" id="SSF53474">
    <property type="entry name" value="alpha/beta-Hydrolases"/>
    <property type="match status" value="1"/>
</dbReference>
<dbReference type="InterPro" id="IPR000383">
    <property type="entry name" value="Xaa-Pro-like_dom"/>
</dbReference>
<dbReference type="InterPro" id="IPR004875">
    <property type="entry name" value="DDE_SF_endonuclease_dom"/>
</dbReference>
<dbReference type="SMART" id="SM00939">
    <property type="entry name" value="PepX_C"/>
    <property type="match status" value="1"/>
</dbReference>
<dbReference type="HOGENOM" id="CLU_291516_0_0_1"/>
<name>X0M4M5_FUSOX</name>
<evidence type="ECO:0000313" key="5">
    <source>
        <dbReference type="EMBL" id="EXM15630.1"/>
    </source>
</evidence>
<evidence type="ECO:0000256" key="2">
    <source>
        <dbReference type="SAM" id="MobiDB-lite"/>
    </source>
</evidence>
<dbReference type="OrthoDB" id="5018050at2759"/>